<feature type="non-terminal residue" evidence="2">
    <location>
        <position position="122"/>
    </location>
</feature>
<name>A0A0B6ZM31_9EUPU</name>
<dbReference type="EMBL" id="HACG01022693">
    <property type="protein sequence ID" value="CEK69558.1"/>
    <property type="molecule type" value="Transcribed_RNA"/>
</dbReference>
<feature type="compositionally biased region" description="Basic and acidic residues" evidence="1">
    <location>
        <begin position="29"/>
        <end position="53"/>
    </location>
</feature>
<dbReference type="AlphaFoldDB" id="A0A0B6ZM31"/>
<reference evidence="2" key="1">
    <citation type="submission" date="2014-12" db="EMBL/GenBank/DDBJ databases">
        <title>Insight into the proteome of Arion vulgaris.</title>
        <authorList>
            <person name="Aradska J."/>
            <person name="Bulat T."/>
            <person name="Smidak R."/>
            <person name="Sarate P."/>
            <person name="Gangsoo J."/>
            <person name="Sialana F."/>
            <person name="Bilban M."/>
            <person name="Lubec G."/>
        </authorList>
    </citation>
    <scope>NUCLEOTIDE SEQUENCE</scope>
    <source>
        <tissue evidence="2">Skin</tissue>
    </source>
</reference>
<feature type="non-terminal residue" evidence="2">
    <location>
        <position position="1"/>
    </location>
</feature>
<proteinExistence type="predicted"/>
<sequence length="122" mass="14374">QDVVQNYRGDVQIKSVNKVSEHTEDDNSIEYKHLKRDDALRSGREASHPELETRAQGSDLYGYDSEDGTYNDTYYSKNVRIQLEQQEHERRVPRPIFQVEVEEWDVTAVHEKQLNNISKHSR</sequence>
<organism evidence="2">
    <name type="scientific">Arion vulgaris</name>
    <dbReference type="NCBI Taxonomy" id="1028688"/>
    <lineage>
        <taxon>Eukaryota</taxon>
        <taxon>Metazoa</taxon>
        <taxon>Spiralia</taxon>
        <taxon>Lophotrochozoa</taxon>
        <taxon>Mollusca</taxon>
        <taxon>Gastropoda</taxon>
        <taxon>Heterobranchia</taxon>
        <taxon>Euthyneura</taxon>
        <taxon>Panpulmonata</taxon>
        <taxon>Eupulmonata</taxon>
        <taxon>Stylommatophora</taxon>
        <taxon>Helicina</taxon>
        <taxon>Arionoidea</taxon>
        <taxon>Arionidae</taxon>
        <taxon>Arion</taxon>
    </lineage>
</organism>
<feature type="region of interest" description="Disordered" evidence="1">
    <location>
        <begin position="18"/>
        <end position="67"/>
    </location>
</feature>
<gene>
    <name evidence="2" type="primary">ORF70661</name>
</gene>
<accession>A0A0B6ZM31</accession>
<evidence type="ECO:0000313" key="2">
    <source>
        <dbReference type="EMBL" id="CEK69558.1"/>
    </source>
</evidence>
<protein>
    <submittedName>
        <fullName evidence="2">Uncharacterized protein</fullName>
    </submittedName>
</protein>
<evidence type="ECO:0000256" key="1">
    <source>
        <dbReference type="SAM" id="MobiDB-lite"/>
    </source>
</evidence>